<organism evidence="2 3">
    <name type="scientific">Achromobacter ruhlandii</name>
    <dbReference type="NCBI Taxonomy" id="72557"/>
    <lineage>
        <taxon>Bacteria</taxon>
        <taxon>Pseudomonadati</taxon>
        <taxon>Pseudomonadota</taxon>
        <taxon>Betaproteobacteria</taxon>
        <taxon>Burkholderiales</taxon>
        <taxon>Alcaligenaceae</taxon>
        <taxon>Achromobacter</taxon>
    </lineage>
</organism>
<dbReference type="PANTHER" id="PTHR22916:SF3">
    <property type="entry name" value="UDP-GLCNAC:BETAGAL BETA-1,3-N-ACETYLGLUCOSAMINYLTRANSFERASE-LIKE PROTEIN 1"/>
    <property type="match status" value="1"/>
</dbReference>
<name>A0A848NEU2_9BURK</name>
<dbReference type="InterPro" id="IPR029044">
    <property type="entry name" value="Nucleotide-diphossugar_trans"/>
</dbReference>
<reference evidence="2 3" key="1">
    <citation type="submission" date="2020-04" db="EMBL/GenBank/DDBJ databases">
        <title>Achromobacter ruhlandii genome sequencing and assembly.</title>
        <authorList>
            <person name="Martins R.C.R."/>
            <person name="Perdigao-Neto L.V."/>
            <person name="Levin A.S.S."/>
            <person name="Costa S.F."/>
        </authorList>
    </citation>
    <scope>NUCLEOTIDE SEQUENCE [LARGE SCALE GENOMIC DNA]</scope>
    <source>
        <strain evidence="2 3">9035ralo</strain>
    </source>
</reference>
<dbReference type="Gene3D" id="3.90.550.10">
    <property type="entry name" value="Spore Coat Polysaccharide Biosynthesis Protein SpsA, Chain A"/>
    <property type="match status" value="1"/>
</dbReference>
<sequence>MVSIVMPAYNAQNYIKSAIDSVLGQTFQNWELLVVDDSSTDDTAEYVLSYKDDRIRYLKNPENLGAAQTRNRAIDAARGRYVAFLDSDDIWLPHKLAAQVALLDSGMAISYGDYVRISEDGRLLAGVSVPAVLRYDDMLKSNFIGHLTGIYSKERLPALRFETGGHEDYMFWLRAVKIAGEIHATLPGTPLAHYRVVKNSLSSNKGKAMRWQWNIYRNVLKLPVLQSSYYFLFYVFNALRKRY</sequence>
<evidence type="ECO:0000313" key="2">
    <source>
        <dbReference type="EMBL" id="NMU89664.1"/>
    </source>
</evidence>
<proteinExistence type="predicted"/>
<feature type="domain" description="Glycosyltransferase 2-like" evidence="1">
    <location>
        <begin position="3"/>
        <end position="128"/>
    </location>
</feature>
<dbReference type="GO" id="GO:0016758">
    <property type="term" value="F:hexosyltransferase activity"/>
    <property type="evidence" value="ECO:0007669"/>
    <property type="project" value="UniProtKB-ARBA"/>
</dbReference>
<dbReference type="RefSeq" id="WP_169536209.1">
    <property type="nucleotide sequence ID" value="NZ_JABBZE010000046.1"/>
</dbReference>
<protein>
    <submittedName>
        <fullName evidence="2">Glycosyltransferase</fullName>
    </submittedName>
</protein>
<accession>A0A848NEU2</accession>
<gene>
    <name evidence="2" type="ORF">HGQ98_07280</name>
</gene>
<comment type="caution">
    <text evidence="2">The sequence shown here is derived from an EMBL/GenBank/DDBJ whole genome shotgun (WGS) entry which is preliminary data.</text>
</comment>
<dbReference type="InterPro" id="IPR001173">
    <property type="entry name" value="Glyco_trans_2-like"/>
</dbReference>
<dbReference type="EMBL" id="JABBZE010000046">
    <property type="protein sequence ID" value="NMU89664.1"/>
    <property type="molecule type" value="Genomic_DNA"/>
</dbReference>
<dbReference type="Pfam" id="PF00535">
    <property type="entry name" value="Glycos_transf_2"/>
    <property type="match status" value="1"/>
</dbReference>
<dbReference type="AlphaFoldDB" id="A0A848NEU2"/>
<keyword evidence="2" id="KW-0808">Transferase</keyword>
<dbReference type="SUPFAM" id="SSF53448">
    <property type="entry name" value="Nucleotide-diphospho-sugar transferases"/>
    <property type="match status" value="1"/>
</dbReference>
<evidence type="ECO:0000259" key="1">
    <source>
        <dbReference type="Pfam" id="PF00535"/>
    </source>
</evidence>
<evidence type="ECO:0000313" key="3">
    <source>
        <dbReference type="Proteomes" id="UP000542405"/>
    </source>
</evidence>
<dbReference type="PANTHER" id="PTHR22916">
    <property type="entry name" value="GLYCOSYLTRANSFERASE"/>
    <property type="match status" value="1"/>
</dbReference>
<dbReference type="Proteomes" id="UP000542405">
    <property type="component" value="Unassembled WGS sequence"/>
</dbReference>